<keyword evidence="5" id="KW-0443">Lipid metabolism</keyword>
<keyword evidence="6 9" id="KW-0472">Membrane</keyword>
<evidence type="ECO:0000256" key="3">
    <source>
        <dbReference type="ARBA" id="ARBA00022692"/>
    </source>
</evidence>
<keyword evidence="3 9" id="KW-0812">Transmembrane</keyword>
<evidence type="ECO:0000256" key="1">
    <source>
        <dbReference type="ARBA" id="ARBA00004127"/>
    </source>
</evidence>
<dbReference type="GO" id="GO:0006656">
    <property type="term" value="P:phosphatidylcholine biosynthetic process"/>
    <property type="evidence" value="ECO:0007669"/>
    <property type="project" value="UniProtKB-UniPathway"/>
</dbReference>
<organism evidence="11">
    <name type="scientific">Chromera velia CCMP2878</name>
    <dbReference type="NCBI Taxonomy" id="1169474"/>
    <lineage>
        <taxon>Eukaryota</taxon>
        <taxon>Sar</taxon>
        <taxon>Alveolata</taxon>
        <taxon>Colpodellida</taxon>
        <taxon>Chromeraceae</taxon>
        <taxon>Chromera</taxon>
    </lineage>
</organism>
<evidence type="ECO:0000256" key="5">
    <source>
        <dbReference type="ARBA" id="ARBA00023098"/>
    </source>
</evidence>
<evidence type="ECO:0000256" key="6">
    <source>
        <dbReference type="ARBA" id="ARBA00023136"/>
    </source>
</evidence>
<dbReference type="PANTHER" id="PTHR12714">
    <property type="entry name" value="PROTEIN-S ISOPRENYLCYSTEINE O-METHYLTRANSFERASE"/>
    <property type="match status" value="1"/>
</dbReference>
<keyword evidence="7" id="KW-0594">Phospholipid biosynthesis</keyword>
<dbReference type="UniPathway" id="UPA00753"/>
<comment type="subcellular location">
    <subcellularLocation>
        <location evidence="1">Endomembrane system</location>
        <topology evidence="1">Multi-pass membrane protein</topology>
    </subcellularLocation>
</comment>
<dbReference type="Pfam" id="PF04191">
    <property type="entry name" value="PEMT"/>
    <property type="match status" value="1"/>
</dbReference>
<dbReference type="PANTHER" id="PTHR12714:SF26">
    <property type="entry name" value="ISOPRENYLCYSTEINE CARBOXYLMETHYLTRANSFERASE FAMILY PROTEIN"/>
    <property type="match status" value="1"/>
</dbReference>
<gene>
    <name evidence="11" type="ORF">Cvel_4630</name>
</gene>
<dbReference type="VEuPathDB" id="CryptoDB:Cvel_4630"/>
<evidence type="ECO:0000256" key="4">
    <source>
        <dbReference type="ARBA" id="ARBA00022989"/>
    </source>
</evidence>
<evidence type="ECO:0000256" key="9">
    <source>
        <dbReference type="SAM" id="Phobius"/>
    </source>
</evidence>
<dbReference type="GO" id="GO:0005783">
    <property type="term" value="C:endoplasmic reticulum"/>
    <property type="evidence" value="ECO:0007669"/>
    <property type="project" value="TreeGrafter"/>
</dbReference>
<accession>A0A0G4GFZ3</accession>
<keyword evidence="2" id="KW-0444">Lipid biosynthesis</keyword>
<protein>
    <recommendedName>
        <fullName evidence="12">Protein-S-isoprenylcysteine O-methyltransferase</fullName>
    </recommendedName>
</protein>
<keyword evidence="4 9" id="KW-1133">Transmembrane helix</keyword>
<keyword evidence="8" id="KW-1208">Phospholipid metabolism</keyword>
<dbReference type="AlphaFoldDB" id="A0A0G4GFZ3"/>
<evidence type="ECO:0000256" key="10">
    <source>
        <dbReference type="SAM" id="SignalP"/>
    </source>
</evidence>
<feature type="transmembrane region" description="Helical" evidence="9">
    <location>
        <begin position="166"/>
        <end position="186"/>
    </location>
</feature>
<reference evidence="11" key="1">
    <citation type="submission" date="2014-11" db="EMBL/GenBank/DDBJ databases">
        <authorList>
            <person name="Otto D Thomas"/>
            <person name="Naeem Raeece"/>
        </authorList>
    </citation>
    <scope>NUCLEOTIDE SEQUENCE</scope>
</reference>
<dbReference type="Gene3D" id="1.20.120.1630">
    <property type="match status" value="1"/>
</dbReference>
<dbReference type="EMBL" id="CDMZ01001159">
    <property type="protein sequence ID" value="CEM28250.1"/>
    <property type="molecule type" value="Genomic_DNA"/>
</dbReference>
<evidence type="ECO:0000256" key="8">
    <source>
        <dbReference type="ARBA" id="ARBA00023264"/>
    </source>
</evidence>
<feature type="transmembrane region" description="Helical" evidence="9">
    <location>
        <begin position="135"/>
        <end position="154"/>
    </location>
</feature>
<keyword evidence="10" id="KW-0732">Signal</keyword>
<evidence type="ECO:0008006" key="12">
    <source>
        <dbReference type="Google" id="ProtNLM"/>
    </source>
</evidence>
<dbReference type="GO" id="GO:0004671">
    <property type="term" value="F:protein C-terminal S-isoprenylcysteine carboxyl O-methyltransferase activity"/>
    <property type="evidence" value="ECO:0007669"/>
    <property type="project" value="TreeGrafter"/>
</dbReference>
<evidence type="ECO:0000313" key="11">
    <source>
        <dbReference type="EMBL" id="CEM28250.1"/>
    </source>
</evidence>
<proteinExistence type="predicted"/>
<feature type="signal peptide" evidence="10">
    <location>
        <begin position="1"/>
        <end position="22"/>
    </location>
</feature>
<sequence>MKCSKRVLAFLVASALGVHVQGFTPSRLQEDGKLLSPLRRTAPVSVTRLTETETETAPVDPGLTDKQKAARKKLADIQAQRDKERKRLISLNVDWSSTAQKTSDILTYYRKKISRLNKQSLIIDQTRVLGENGGWWFAAQTAIFVFLLYGYIPVLDDIIDALAGSFLIWSGVFICVMGLLDMGYQYTPSTVPVEDGDLKKDGIFSVIRHPIDAGFMVFSLGIAVETRSIERVLLTIVMYIFLDRKNTIEEERLVEKYQDKYLKYIEEVPWRYAPTIV</sequence>
<evidence type="ECO:0000256" key="2">
    <source>
        <dbReference type="ARBA" id="ARBA00022516"/>
    </source>
</evidence>
<evidence type="ECO:0000256" key="7">
    <source>
        <dbReference type="ARBA" id="ARBA00023209"/>
    </source>
</evidence>
<name>A0A0G4GFZ3_9ALVE</name>
<feature type="chain" id="PRO_5005190122" description="Protein-S-isoprenylcysteine O-methyltransferase" evidence="10">
    <location>
        <begin position="23"/>
        <end position="277"/>
    </location>
</feature>
<dbReference type="InterPro" id="IPR007318">
    <property type="entry name" value="Phopholipid_MeTrfase"/>
</dbReference>